<dbReference type="AlphaFoldDB" id="A0A938WJQ9"/>
<evidence type="ECO:0000256" key="1">
    <source>
        <dbReference type="ARBA" id="ARBA00022679"/>
    </source>
</evidence>
<reference evidence="2 3" key="1">
    <citation type="journal article" date="2021" name="Sci. Rep.">
        <title>The distribution of antibiotic resistance genes in chicken gut microbiota commensals.</title>
        <authorList>
            <person name="Juricova H."/>
            <person name="Matiasovicova J."/>
            <person name="Kubasova T."/>
            <person name="Cejkova D."/>
            <person name="Rychlik I."/>
        </authorList>
    </citation>
    <scope>NUCLEOTIDE SEQUENCE [LARGE SCALE GENOMIC DNA]</scope>
    <source>
        <strain evidence="2 3">An819</strain>
    </source>
</reference>
<comment type="caution">
    <text evidence="2">The sequence shown here is derived from an EMBL/GenBank/DDBJ whole genome shotgun (WGS) entry which is preliminary data.</text>
</comment>
<dbReference type="PANTHER" id="PTHR32385">
    <property type="entry name" value="MANNOSYL PHOSPHORYLINOSITOL CERAMIDE SYNTHASE"/>
    <property type="match status" value="1"/>
</dbReference>
<dbReference type="Pfam" id="PF04488">
    <property type="entry name" value="Gly_transf_sug"/>
    <property type="match status" value="1"/>
</dbReference>
<dbReference type="GO" id="GO:0016020">
    <property type="term" value="C:membrane"/>
    <property type="evidence" value="ECO:0007669"/>
    <property type="project" value="GOC"/>
</dbReference>
<organism evidence="2 3">
    <name type="scientific">Marseilla massiliensis</name>
    <dbReference type="NCBI Taxonomy" id="1841864"/>
    <lineage>
        <taxon>Bacteria</taxon>
        <taxon>Pseudomonadati</taxon>
        <taxon>Bacteroidota</taxon>
        <taxon>Bacteroidia</taxon>
        <taxon>Bacteroidales</taxon>
        <taxon>Prevotellaceae</taxon>
        <taxon>Marseilla</taxon>
    </lineage>
</organism>
<gene>
    <name evidence="2" type="ORF">H6B30_01785</name>
</gene>
<dbReference type="PANTHER" id="PTHR32385:SF15">
    <property type="entry name" value="INOSITOL PHOSPHOCERAMIDE MANNOSYLTRANSFERASE 1"/>
    <property type="match status" value="1"/>
</dbReference>
<evidence type="ECO:0000313" key="2">
    <source>
        <dbReference type="EMBL" id="MBM6660495.1"/>
    </source>
</evidence>
<keyword evidence="1 2" id="KW-0808">Transferase</keyword>
<dbReference type="Proteomes" id="UP000764045">
    <property type="component" value="Unassembled WGS sequence"/>
</dbReference>
<name>A0A938WJQ9_9BACT</name>
<dbReference type="RefSeq" id="WP_205107302.1">
    <property type="nucleotide sequence ID" value="NZ_JACJJL010000002.1"/>
</dbReference>
<dbReference type="GO" id="GO:0000030">
    <property type="term" value="F:mannosyltransferase activity"/>
    <property type="evidence" value="ECO:0007669"/>
    <property type="project" value="TreeGrafter"/>
</dbReference>
<evidence type="ECO:0000313" key="3">
    <source>
        <dbReference type="Proteomes" id="UP000764045"/>
    </source>
</evidence>
<dbReference type="InterPro" id="IPR051706">
    <property type="entry name" value="Glycosyltransferase_domain"/>
</dbReference>
<dbReference type="InterPro" id="IPR007577">
    <property type="entry name" value="GlycoTrfase_DXD_sugar-bd_CS"/>
</dbReference>
<keyword evidence="3" id="KW-1185">Reference proteome</keyword>
<dbReference type="InterPro" id="IPR029044">
    <property type="entry name" value="Nucleotide-diphossugar_trans"/>
</dbReference>
<dbReference type="EMBL" id="JACJJL010000002">
    <property type="protein sequence ID" value="MBM6660495.1"/>
    <property type="molecule type" value="Genomic_DNA"/>
</dbReference>
<sequence>MIPKVIHFCWLSGDKYPSKIRYCINSWKEKLPDYEIRLWDLSRFDIDSSVWCKEAFEMKKYAFAADYIRCYALYKEGGIYLDSDVELLRSFDDLLHLPYFIGEEQGGNIEPAIIGCEKGWDFLERMLSYYENRHFVVNGNMDMQTLPAIMSQEINRHYEYKKVRTPKEFEVDSDKFCVLPAEYFSPKYPNGFKCPITSNTYCVHHFAASWYPVDKKAFRLIRKLFGYKTAHLMSVLIKGRK</sequence>
<dbReference type="Gene3D" id="3.90.550.20">
    <property type="match status" value="1"/>
</dbReference>
<accession>A0A938WJQ9</accession>
<protein>
    <submittedName>
        <fullName evidence="2">Glycosyl transferase</fullName>
    </submittedName>
</protein>
<dbReference type="SUPFAM" id="SSF53448">
    <property type="entry name" value="Nucleotide-diphospho-sugar transferases"/>
    <property type="match status" value="1"/>
</dbReference>
<proteinExistence type="predicted"/>
<dbReference type="GO" id="GO:0051999">
    <property type="term" value="P:mannosyl-inositol phosphorylceramide biosynthetic process"/>
    <property type="evidence" value="ECO:0007669"/>
    <property type="project" value="TreeGrafter"/>
</dbReference>